<accession>A0A814EP76</accession>
<sequence length="30" mass="3505">KVNRVKSKRKTAKSIIIIIVLIFSLFDFVK</sequence>
<protein>
    <submittedName>
        <fullName evidence="2">Uncharacterized protein</fullName>
    </submittedName>
</protein>
<dbReference type="Proteomes" id="UP000663882">
    <property type="component" value="Unassembled WGS sequence"/>
</dbReference>
<proteinExistence type="predicted"/>
<dbReference type="AlphaFoldDB" id="A0A814EP76"/>
<name>A0A814EP76_9BILA</name>
<evidence type="ECO:0000313" key="2">
    <source>
        <dbReference type="EMBL" id="CAF0971866.1"/>
    </source>
</evidence>
<comment type="caution">
    <text evidence="2">The sequence shown here is derived from an EMBL/GenBank/DDBJ whole genome shotgun (WGS) entry which is preliminary data.</text>
</comment>
<reference evidence="2" key="1">
    <citation type="submission" date="2021-02" db="EMBL/GenBank/DDBJ databases">
        <authorList>
            <person name="Nowell W R."/>
        </authorList>
    </citation>
    <scope>NUCLEOTIDE SEQUENCE</scope>
</reference>
<dbReference type="EMBL" id="CAJNOO010000535">
    <property type="protein sequence ID" value="CAF0971866.1"/>
    <property type="molecule type" value="Genomic_DNA"/>
</dbReference>
<feature type="transmembrane region" description="Helical" evidence="1">
    <location>
        <begin position="12"/>
        <end position="29"/>
    </location>
</feature>
<organism evidence="2 3">
    <name type="scientific">Rotaria sordida</name>
    <dbReference type="NCBI Taxonomy" id="392033"/>
    <lineage>
        <taxon>Eukaryota</taxon>
        <taxon>Metazoa</taxon>
        <taxon>Spiralia</taxon>
        <taxon>Gnathifera</taxon>
        <taxon>Rotifera</taxon>
        <taxon>Eurotatoria</taxon>
        <taxon>Bdelloidea</taxon>
        <taxon>Philodinida</taxon>
        <taxon>Philodinidae</taxon>
        <taxon>Rotaria</taxon>
    </lineage>
</organism>
<keyword evidence="1" id="KW-0812">Transmembrane</keyword>
<keyword evidence="1" id="KW-1133">Transmembrane helix</keyword>
<gene>
    <name evidence="2" type="ORF">RFH988_LOCUS12672</name>
</gene>
<evidence type="ECO:0000256" key="1">
    <source>
        <dbReference type="SAM" id="Phobius"/>
    </source>
</evidence>
<feature type="non-terminal residue" evidence="2">
    <location>
        <position position="30"/>
    </location>
</feature>
<keyword evidence="1" id="KW-0472">Membrane</keyword>
<evidence type="ECO:0000313" key="3">
    <source>
        <dbReference type="Proteomes" id="UP000663882"/>
    </source>
</evidence>